<feature type="region of interest" description="Disordered" evidence="1">
    <location>
        <begin position="50"/>
        <end position="70"/>
    </location>
</feature>
<proteinExistence type="predicted"/>
<comment type="caution">
    <text evidence="2">The sequence shown here is derived from an EMBL/GenBank/DDBJ whole genome shotgun (WGS) entry which is preliminary data.</text>
</comment>
<accession>A0A069PJI2</accession>
<protein>
    <submittedName>
        <fullName evidence="2">Uncharacterized protein</fullName>
    </submittedName>
</protein>
<evidence type="ECO:0000256" key="1">
    <source>
        <dbReference type="SAM" id="MobiDB-lite"/>
    </source>
</evidence>
<name>A0A069PJI2_9BURK</name>
<evidence type="ECO:0000313" key="2">
    <source>
        <dbReference type="EMBL" id="KDR37491.1"/>
    </source>
</evidence>
<reference evidence="2 3" key="1">
    <citation type="submission" date="2014-03" db="EMBL/GenBank/DDBJ databases">
        <title>Draft Genome Sequences of Four Burkholderia Strains.</title>
        <authorList>
            <person name="Liu X.Y."/>
            <person name="Li C.X."/>
            <person name="Xu J.H."/>
        </authorList>
    </citation>
    <scope>NUCLEOTIDE SEQUENCE [LARGE SCALE GENOMIC DNA]</scope>
    <source>
        <strain evidence="2 3">R27</strain>
    </source>
</reference>
<organism evidence="2 3">
    <name type="scientific">Caballeronia grimmiae</name>
    <dbReference type="NCBI Taxonomy" id="1071679"/>
    <lineage>
        <taxon>Bacteria</taxon>
        <taxon>Pseudomonadati</taxon>
        <taxon>Pseudomonadota</taxon>
        <taxon>Betaproteobacteria</taxon>
        <taxon>Burkholderiales</taxon>
        <taxon>Burkholderiaceae</taxon>
        <taxon>Caballeronia</taxon>
    </lineage>
</organism>
<dbReference type="Proteomes" id="UP000027439">
    <property type="component" value="Unassembled WGS sequence"/>
</dbReference>
<dbReference type="EMBL" id="JFHE01000001">
    <property type="protein sequence ID" value="KDR37491.1"/>
    <property type="molecule type" value="Genomic_DNA"/>
</dbReference>
<sequence>MDSSAAGSSRVHHHASERRLALLATACAPRLNGLGSITRFFLLNPRGQSLPDNPATGAVEPSGKLIDLLS</sequence>
<gene>
    <name evidence="2" type="ORF">BG57_02420</name>
</gene>
<evidence type="ECO:0000313" key="3">
    <source>
        <dbReference type="Proteomes" id="UP000027439"/>
    </source>
</evidence>
<dbReference type="AlphaFoldDB" id="A0A069PJI2"/>